<gene>
    <name evidence="1" type="ORF">HFQ381_LOCUS31562</name>
</gene>
<evidence type="ECO:0000313" key="2">
    <source>
        <dbReference type="Proteomes" id="UP000663851"/>
    </source>
</evidence>
<evidence type="ECO:0000313" key="1">
    <source>
        <dbReference type="EMBL" id="CAF4562913.1"/>
    </source>
</evidence>
<dbReference type="EMBL" id="CAJOBO010006560">
    <property type="protein sequence ID" value="CAF4562913.1"/>
    <property type="molecule type" value="Genomic_DNA"/>
</dbReference>
<dbReference type="Proteomes" id="UP000663851">
    <property type="component" value="Unassembled WGS sequence"/>
</dbReference>
<name>A0A820ZIP5_9BILA</name>
<sequence>MNQFILLHQSVSGLFISNSPLITHNNSIDHKNDSLSQSPPTQKFQTQNCTGLYQLCPNRYYIIAGDRFQTYKGHRLLQLIIWDMIYSQYEEQCILILPEFNTTIQIDAIQ</sequence>
<dbReference type="AlphaFoldDB" id="A0A820ZIP5"/>
<comment type="caution">
    <text evidence="1">The sequence shown here is derived from an EMBL/GenBank/DDBJ whole genome shotgun (WGS) entry which is preliminary data.</text>
</comment>
<accession>A0A820ZIP5</accession>
<organism evidence="1 2">
    <name type="scientific">Rotaria socialis</name>
    <dbReference type="NCBI Taxonomy" id="392032"/>
    <lineage>
        <taxon>Eukaryota</taxon>
        <taxon>Metazoa</taxon>
        <taxon>Spiralia</taxon>
        <taxon>Gnathifera</taxon>
        <taxon>Rotifera</taxon>
        <taxon>Eurotatoria</taxon>
        <taxon>Bdelloidea</taxon>
        <taxon>Philodinida</taxon>
        <taxon>Philodinidae</taxon>
        <taxon>Rotaria</taxon>
    </lineage>
</organism>
<proteinExistence type="predicted"/>
<protein>
    <submittedName>
        <fullName evidence="1">Uncharacterized protein</fullName>
    </submittedName>
</protein>
<reference evidence="1" key="1">
    <citation type="submission" date="2021-02" db="EMBL/GenBank/DDBJ databases">
        <authorList>
            <person name="Nowell W R."/>
        </authorList>
    </citation>
    <scope>NUCLEOTIDE SEQUENCE</scope>
</reference>
<feature type="non-terminal residue" evidence="1">
    <location>
        <position position="1"/>
    </location>
</feature>